<dbReference type="Gene3D" id="3.10.129.10">
    <property type="entry name" value="Hotdog Thioesterase"/>
    <property type="match status" value="1"/>
</dbReference>
<dbReference type="PANTHER" id="PTHR42856">
    <property type="entry name" value="ACYL-COENZYME A THIOESTERASE PAAI"/>
    <property type="match status" value="1"/>
</dbReference>
<sequence>MTKFDLHLNDCTLEEAVKSFYEDNPFTKELGITIEKIDKGSVCISLAIEHRHTNVYRIAHGGVMMSLADTAIGAACLSINKRVVTLDFNINTLKAVPEDSIIRAKTQIIHNGRQTIVAECSIFDEEDNLCCKSRATMFVIGELQK</sequence>
<name>A0ABT9Y609_9FIRM</name>
<comment type="caution">
    <text evidence="3">The sequence shown here is derived from an EMBL/GenBank/DDBJ whole genome shotgun (WGS) entry which is preliminary data.</text>
</comment>
<proteinExistence type="predicted"/>
<dbReference type="SUPFAM" id="SSF54637">
    <property type="entry name" value="Thioesterase/thiol ester dehydrase-isomerase"/>
    <property type="match status" value="1"/>
</dbReference>
<dbReference type="RefSeq" id="WP_196604102.1">
    <property type="nucleotide sequence ID" value="NZ_CP116940.1"/>
</dbReference>
<accession>A0ABT9Y609</accession>
<dbReference type="Proteomes" id="UP001239167">
    <property type="component" value="Unassembled WGS sequence"/>
</dbReference>
<organism evidence="3 4">
    <name type="scientific">Pectinatus haikarae</name>
    <dbReference type="NCBI Taxonomy" id="349096"/>
    <lineage>
        <taxon>Bacteria</taxon>
        <taxon>Bacillati</taxon>
        <taxon>Bacillota</taxon>
        <taxon>Negativicutes</taxon>
        <taxon>Selenomonadales</taxon>
        <taxon>Selenomonadaceae</taxon>
        <taxon>Pectinatus</taxon>
    </lineage>
</organism>
<dbReference type="PANTHER" id="PTHR42856:SF1">
    <property type="entry name" value="ACYL-COENZYME A THIOESTERASE PAAI"/>
    <property type="match status" value="1"/>
</dbReference>
<dbReference type="InterPro" id="IPR052723">
    <property type="entry name" value="Acyl-CoA_thioesterase_PaaI"/>
</dbReference>
<protein>
    <submittedName>
        <fullName evidence="3">Acyl-CoA thioesterase</fullName>
        <ecNumber evidence="3">3.1.2.-</ecNumber>
    </submittedName>
</protein>
<reference evidence="3 4" key="1">
    <citation type="submission" date="2023-07" db="EMBL/GenBank/DDBJ databases">
        <title>Genomic Encyclopedia of Type Strains, Phase IV (KMG-IV): sequencing the most valuable type-strain genomes for metagenomic binning, comparative biology and taxonomic classification.</title>
        <authorList>
            <person name="Goeker M."/>
        </authorList>
    </citation>
    <scope>NUCLEOTIDE SEQUENCE [LARGE SCALE GENOMIC DNA]</scope>
    <source>
        <strain evidence="3 4">DSM 16980</strain>
    </source>
</reference>
<dbReference type="EMBL" id="JAUSUE010000005">
    <property type="protein sequence ID" value="MDQ0203267.1"/>
    <property type="molecule type" value="Genomic_DNA"/>
</dbReference>
<dbReference type="EC" id="3.1.2.-" evidence="3"/>
<dbReference type="GO" id="GO:0016787">
    <property type="term" value="F:hydrolase activity"/>
    <property type="evidence" value="ECO:0007669"/>
    <property type="project" value="UniProtKB-KW"/>
</dbReference>
<evidence type="ECO:0000313" key="4">
    <source>
        <dbReference type="Proteomes" id="UP001239167"/>
    </source>
</evidence>
<keyword evidence="1 3" id="KW-0378">Hydrolase</keyword>
<dbReference type="Pfam" id="PF03061">
    <property type="entry name" value="4HBT"/>
    <property type="match status" value="1"/>
</dbReference>
<feature type="domain" description="Thioesterase" evidence="2">
    <location>
        <begin position="58"/>
        <end position="131"/>
    </location>
</feature>
<dbReference type="InterPro" id="IPR029069">
    <property type="entry name" value="HotDog_dom_sf"/>
</dbReference>
<evidence type="ECO:0000259" key="2">
    <source>
        <dbReference type="Pfam" id="PF03061"/>
    </source>
</evidence>
<dbReference type="InterPro" id="IPR006683">
    <property type="entry name" value="Thioestr_dom"/>
</dbReference>
<dbReference type="NCBIfam" id="TIGR00369">
    <property type="entry name" value="unchar_dom_1"/>
    <property type="match status" value="1"/>
</dbReference>
<keyword evidence="4" id="KW-1185">Reference proteome</keyword>
<evidence type="ECO:0000256" key="1">
    <source>
        <dbReference type="ARBA" id="ARBA00022801"/>
    </source>
</evidence>
<dbReference type="InterPro" id="IPR003736">
    <property type="entry name" value="PAAI_dom"/>
</dbReference>
<dbReference type="CDD" id="cd03443">
    <property type="entry name" value="PaaI_thioesterase"/>
    <property type="match status" value="1"/>
</dbReference>
<gene>
    <name evidence="3" type="ORF">J2S01_000983</name>
</gene>
<evidence type="ECO:0000313" key="3">
    <source>
        <dbReference type="EMBL" id="MDQ0203267.1"/>
    </source>
</evidence>